<sequence length="159" mass="17338">MAFSSSQMFAGASNFEIDRSTFIASSGPVNVYQVTPQAVNNGQAISVSDVLQCPAPSQYFVGREDTQRKLSKIFSVPIVTIWSTDTRVIRDFITQKLEHSPIFLDASSREAFDSAYANMIKDQAPSAASLLVLENADISLALEDHNSAFSGVPMLIIQQ</sequence>
<organism evidence="1 2">
    <name type="scientific">Gymnopus androsaceus JB14</name>
    <dbReference type="NCBI Taxonomy" id="1447944"/>
    <lineage>
        <taxon>Eukaryota</taxon>
        <taxon>Fungi</taxon>
        <taxon>Dikarya</taxon>
        <taxon>Basidiomycota</taxon>
        <taxon>Agaricomycotina</taxon>
        <taxon>Agaricomycetes</taxon>
        <taxon>Agaricomycetidae</taxon>
        <taxon>Agaricales</taxon>
        <taxon>Marasmiineae</taxon>
        <taxon>Omphalotaceae</taxon>
        <taxon>Gymnopus</taxon>
    </lineage>
</organism>
<evidence type="ECO:0000313" key="2">
    <source>
        <dbReference type="Proteomes" id="UP000799118"/>
    </source>
</evidence>
<dbReference type="AlphaFoldDB" id="A0A6A4IFD5"/>
<reference evidence="1" key="1">
    <citation type="journal article" date="2019" name="Environ. Microbiol.">
        <title>Fungal ecological strategies reflected in gene transcription - a case study of two litter decomposers.</title>
        <authorList>
            <person name="Barbi F."/>
            <person name="Kohler A."/>
            <person name="Barry K."/>
            <person name="Baskaran P."/>
            <person name="Daum C."/>
            <person name="Fauchery L."/>
            <person name="Ihrmark K."/>
            <person name="Kuo A."/>
            <person name="LaButti K."/>
            <person name="Lipzen A."/>
            <person name="Morin E."/>
            <person name="Grigoriev I.V."/>
            <person name="Henrissat B."/>
            <person name="Lindahl B."/>
            <person name="Martin F."/>
        </authorList>
    </citation>
    <scope>NUCLEOTIDE SEQUENCE</scope>
    <source>
        <strain evidence="1">JB14</strain>
    </source>
</reference>
<dbReference type="OrthoDB" id="3063815at2759"/>
<gene>
    <name evidence="1" type="ORF">BT96DRAFT_986446</name>
</gene>
<name>A0A6A4IFD5_9AGAR</name>
<evidence type="ECO:0000313" key="1">
    <source>
        <dbReference type="EMBL" id="KAE9407817.1"/>
    </source>
</evidence>
<accession>A0A6A4IFD5</accession>
<protein>
    <submittedName>
        <fullName evidence="1">Uncharacterized protein</fullName>
    </submittedName>
</protein>
<keyword evidence="2" id="KW-1185">Reference proteome</keyword>
<dbReference type="EMBL" id="ML769394">
    <property type="protein sequence ID" value="KAE9407817.1"/>
    <property type="molecule type" value="Genomic_DNA"/>
</dbReference>
<dbReference type="Proteomes" id="UP000799118">
    <property type="component" value="Unassembled WGS sequence"/>
</dbReference>
<proteinExistence type="predicted"/>